<feature type="compositionally biased region" description="Polar residues" evidence="13">
    <location>
        <begin position="1782"/>
        <end position="1798"/>
    </location>
</feature>
<keyword evidence="7" id="KW-0677">Repeat</keyword>
<feature type="region of interest" description="Disordered" evidence="13">
    <location>
        <begin position="294"/>
        <end position="356"/>
    </location>
</feature>
<evidence type="ECO:0000256" key="10">
    <source>
        <dbReference type="ARBA" id="ARBA00023242"/>
    </source>
</evidence>
<dbReference type="InterPro" id="IPR001478">
    <property type="entry name" value="PDZ"/>
</dbReference>
<feature type="compositionally biased region" description="Polar residues" evidence="13">
    <location>
        <begin position="2239"/>
        <end position="2251"/>
    </location>
</feature>
<feature type="domain" description="PDZ" evidence="14">
    <location>
        <begin position="1241"/>
        <end position="1325"/>
    </location>
</feature>
<feature type="compositionally biased region" description="Basic and acidic residues" evidence="13">
    <location>
        <begin position="2373"/>
        <end position="2393"/>
    </location>
</feature>
<keyword evidence="8" id="KW-0805">Transcription regulation</keyword>
<keyword evidence="3 12" id="KW-0145">Chemotaxis</keyword>
<keyword evidence="10 12" id="KW-0539">Nucleus</keyword>
<dbReference type="PANTHER" id="PTHR11324:SF16">
    <property type="entry name" value="PDZ DOMAIN-CONTAINING PROTEIN 2"/>
    <property type="match status" value="1"/>
</dbReference>
<dbReference type="GO" id="GO:0005737">
    <property type="term" value="C:cytoplasm"/>
    <property type="evidence" value="ECO:0007669"/>
    <property type="project" value="UniProtKB-SubCell"/>
</dbReference>
<accession>A0A2I0U9V7</accession>
<feature type="domain" description="PDZ" evidence="14">
    <location>
        <begin position="2702"/>
        <end position="2787"/>
    </location>
</feature>
<evidence type="ECO:0000256" key="8">
    <source>
        <dbReference type="ARBA" id="ARBA00023015"/>
    </source>
</evidence>
<evidence type="ECO:0000256" key="11">
    <source>
        <dbReference type="ARBA" id="ARBA00024706"/>
    </source>
</evidence>
<comment type="function">
    <text evidence="11 12">Interleukin-16 stimulates a migratory response in CD4+ lymphocytes, monocytes, and eosinophils. Primes CD4+ T-cells for IL-2 and IL-15 responsiveness. Also induces T-lymphocyte expression of interleukin 2 receptor. Ligand for CD4.</text>
</comment>
<evidence type="ECO:0000256" key="4">
    <source>
        <dbReference type="ARBA" id="ARBA00022514"/>
    </source>
</evidence>
<feature type="region of interest" description="Disordered" evidence="13">
    <location>
        <begin position="1355"/>
        <end position="1409"/>
    </location>
</feature>
<name>A0A2I0U9V7_LIMLA</name>
<feature type="compositionally biased region" description="Low complexity" evidence="13">
    <location>
        <begin position="2257"/>
        <end position="2268"/>
    </location>
</feature>
<feature type="compositionally biased region" description="Polar residues" evidence="13">
    <location>
        <begin position="1827"/>
        <end position="1846"/>
    </location>
</feature>
<reference evidence="16" key="1">
    <citation type="submission" date="2017-11" db="EMBL/GenBank/DDBJ databases">
        <authorList>
            <person name="Lima N.C."/>
            <person name="Parody-Merino A.M."/>
            <person name="Battley P.F."/>
            <person name="Fidler A.E."/>
            <person name="Prosdocimi F."/>
        </authorList>
    </citation>
    <scope>NUCLEOTIDE SEQUENCE [LARGE SCALE GENOMIC DNA]</scope>
</reference>
<feature type="compositionally biased region" description="Polar residues" evidence="13">
    <location>
        <begin position="1901"/>
        <end position="1913"/>
    </location>
</feature>
<feature type="region of interest" description="Disordered" evidence="13">
    <location>
        <begin position="2087"/>
        <end position="2106"/>
    </location>
</feature>
<dbReference type="PRINTS" id="PR01931">
    <property type="entry name" value="INTRLEUKIN16"/>
</dbReference>
<dbReference type="GO" id="GO:0005634">
    <property type="term" value="C:nucleus"/>
    <property type="evidence" value="ECO:0007669"/>
    <property type="project" value="UniProtKB-SubCell"/>
</dbReference>
<dbReference type="PANTHER" id="PTHR11324">
    <property type="entry name" value="IL16-RELATED"/>
    <property type="match status" value="1"/>
</dbReference>
<evidence type="ECO:0000256" key="3">
    <source>
        <dbReference type="ARBA" id="ARBA00022500"/>
    </source>
</evidence>
<feature type="compositionally biased region" description="Low complexity" evidence="13">
    <location>
        <begin position="765"/>
        <end position="784"/>
    </location>
</feature>
<evidence type="ECO:0000256" key="6">
    <source>
        <dbReference type="ARBA" id="ARBA00022553"/>
    </source>
</evidence>
<keyword evidence="2 12" id="KW-0963">Cytoplasm</keyword>
<dbReference type="GO" id="GO:0006935">
    <property type="term" value="P:chemotaxis"/>
    <property type="evidence" value="ECO:0007669"/>
    <property type="project" value="UniProtKB-KW"/>
</dbReference>
<keyword evidence="6" id="KW-0597">Phosphoprotein</keyword>
<reference evidence="16" key="2">
    <citation type="submission" date="2017-12" db="EMBL/GenBank/DDBJ databases">
        <title>Genome sequence of the Bar-tailed Godwit (Limosa lapponica baueri).</title>
        <authorList>
            <person name="Lima N.C.B."/>
            <person name="Parody-Merino A.M."/>
            <person name="Battley P.F."/>
            <person name="Fidler A.E."/>
            <person name="Prosdocimi F."/>
        </authorList>
    </citation>
    <scope>NUCLEOTIDE SEQUENCE [LARGE SCALE GENOMIC DNA]</scope>
</reference>
<evidence type="ECO:0000256" key="13">
    <source>
        <dbReference type="SAM" id="MobiDB-lite"/>
    </source>
</evidence>
<dbReference type="CDD" id="cd23061">
    <property type="entry name" value="PDZ1_PDZD2-like"/>
    <property type="match status" value="1"/>
</dbReference>
<dbReference type="OrthoDB" id="42382at2759"/>
<feature type="compositionally biased region" description="Polar residues" evidence="13">
    <location>
        <begin position="1028"/>
        <end position="1038"/>
    </location>
</feature>
<evidence type="ECO:0000256" key="2">
    <source>
        <dbReference type="ARBA" id="ARBA00022490"/>
    </source>
</evidence>
<dbReference type="PROSITE" id="PS50106">
    <property type="entry name" value="PDZ"/>
    <property type="match status" value="6"/>
</dbReference>
<feature type="region of interest" description="Disordered" evidence="13">
    <location>
        <begin position="2325"/>
        <end position="2425"/>
    </location>
</feature>
<evidence type="ECO:0000313" key="15">
    <source>
        <dbReference type="EMBL" id="PKU42840.1"/>
    </source>
</evidence>
<proteinExistence type="predicted"/>
<dbReference type="InterPro" id="IPR020450">
    <property type="entry name" value="IL-16"/>
</dbReference>
<feature type="region of interest" description="Disordered" evidence="13">
    <location>
        <begin position="1782"/>
        <end position="1954"/>
    </location>
</feature>
<feature type="compositionally biased region" description="Polar residues" evidence="13">
    <location>
        <begin position="923"/>
        <end position="936"/>
    </location>
</feature>
<dbReference type="InterPro" id="IPR036034">
    <property type="entry name" value="PDZ_sf"/>
</dbReference>
<dbReference type="CDD" id="cd06761">
    <property type="entry name" value="PDZ5_PDZD2-like"/>
    <property type="match status" value="1"/>
</dbReference>
<dbReference type="FunFam" id="2.30.42.10:FF:000127">
    <property type="entry name" value="Pro-interleukin-16"/>
    <property type="match status" value="1"/>
</dbReference>
<feature type="domain" description="PDZ" evidence="14">
    <location>
        <begin position="2574"/>
        <end position="2658"/>
    </location>
</feature>
<feature type="compositionally biased region" description="Basic and acidic residues" evidence="13">
    <location>
        <begin position="308"/>
        <end position="318"/>
    </location>
</feature>
<sequence>MSKLPVPRRTWQGCKVGNSRGQDGVVTVVGRRHRSQRSGDTDRHIRSPPLHPPTFLWGWLRRVHARHPALTVLLHGPRGCRGLRRAVEPRSREPVRARTAAVRGCTRTAMPITQDNAGVFLPLLCQWLQNSRREGAEGAEQQLCRSAVQKLSEYIQLNFSVDESKLQPGSCGTSDTEICTMYLAQEMRKTEVLGLSFGNIPALGDYGEKRRGGKKRKGHKGPVLDVGCIWVTDLKKNSPAGKCGRVRLKDEILSLNGQLMVGVDVTGASYLAEQCWNGGFVYLIMLRRIKRKAPLPPSNGNNSNSCDPKAKPSPEAGDRAAQNGKRTRKFGVITRTPGSKESKEKPGSEHGNGHCTPMEVEVAQPETSEAESNGEEQLRGPGGQYRCRLSDGGVPDIGDQSAQREGCRIWKMHILKGTDGLGIQITGGRGSKRSPHSIIVTHVEEGGSAHRDGRLTAGDELLMINGQSLVGLSHQDAVALLRSAAGLVQLVVASKESAEGDFLKYPSTSLPDLLSTCSVQDSVSCTDNKENEEPEDDDVKGVNVSPEKLVTVMETEKSQDPACAEASKGNNQSPTLGSGILKYRSRSQGAGSRLESVGEDDELTVENGESSYEIAVKYSRGGRKHSLPQQLESAGARQDYHIVKKSTRSFSAAQVESPWRLTQPSIISNIVLMKGQGKGLGFSIVGGQDSARGRMGIFVKTIFPNGAAAADGRLKEGDEILEVNGESLQGLTHQEAIQRFKQLKKGVVTLTVRTRLRSPSLTPCATPTLLSRSSSPSSSASGGTPVPGPDEADGSSSSRKGPGPKDRIVMDVTLNKEPGVGLGIGACCLTLENSSPGIYIHSLAPGSVAKMDGRLSRGDQILEADSVSLRHAALSEAYAILSECGPGPVSLIISRHPNPKVSEQEMDEAIARTTHRESKDASSSHVTGAVQKTPSPNVKAKQGETSSPLSWTMKRFLEPASRGSVSSEAELSQYFSHDGTSQLPFPDAVAGSCDEEQLRQKNRNSLLDDGSLLPAAREAGVAKANGLASPTSGRSSGLHNKHVESVRPGILSDSPKSARSPFHRQRRVVFYDGDVSDDDESSHSQRSQRAKSQEDAGIVITTSSVEIDDESQDSESPRYSGTETSSPVFSNSVESADSTLEQTDSPFFPIIAFDYSSVPEVRFGSLSLKELREAQLESKRSPKLEHRAVTRVKSMMSTECRSLQRQRMEEHGSYNKPVARMLPHSKKCEAPDGAGQGQGEVVTLVRNEHESFGLDLEIQAVPLKVVVTGLRPGGPAEMGSMGKMAVGDEITTINSIPVSKMTYEEICLLMQCLPTSVTLEIQKAASAVSRFTNLILSPGVDSQNQADVNSVLAAEEAPSAEKREGAGLQNAGGGRAVERPTLPPDATSRDAQRGTTKGSRPEDCATAVPVTDIDDLLSQMGAPESRASRTPSRAESPLREEYTTMCCCGTDEGCPGSEPRPAKEELLEKTVNCGANAQGVLGLSVLDSINTGKLFTVNKNSLNNYSRNFSSLNEDEMPAANSLEGKRSDPFPKSMYGAAEDSHSDAESVTETFDSANEVLLGPCTAADAPAVCAAAESDEEQIEICCMNNEPQKPAQEQHLASARSSSSLPPLHPYNGKVSQTEGCATCGSLETSINKLGLEDHSGPTSCPAQCSDVSSVSLCSPSPVLMPEKDILKNSVSVPEVYSFCNSGALSTEQQMGLGNSNGHIKCCESIEEEGSLHCKKISFCSAGNVNGLENNLLEKEGYCDEQRSKSESKTVVDDCNHAVSYCLVKKETDSLSNLSKTDSSHVNASSSRAISLRSPFPARSKDPKANTTYDLPGKNEKINSATSGRTSNGKVQSSGTNHCKGAAVPHSPSSQKKSCQDSKGMAQKSIMDTLLNNQKAKTGPKLKGFTIKSKAKANSDSSGINPTKVNGADQKRNSVSPQQSPKLLAKKTPLSRNSPTNPDPGKSISAASRTLKSEIENKPPLVISEDSLSPLLNGTSSSVASSEMKCGCEELTDLQQAWGKPKEKQVSMQPVACQGKGVKVDDFRARDSQSKVTSSPQGIPKVEYAKGRTEKPGTGLNTIKSIYSADDLRQLDLQTIEPSAGGSSSLRSPSVQQQQLEGQEIQRTFIEVKLSSSSSSSSSSSASSSPASFLQLPLLEKTEEANAEVPRLTEEMGTMQYFSKVDTTGDRNLYGFSKPVTRTYSMPAQLSGHLREDCHVAEVQSPQSHAAEEKYPQAATAMLKMVHLNLANGQSGKEQAYTSKSTQRVHDTSPSSSNTSCPTADKLRSFRRNYYYYELNWPHEPTSSFSVKQRIKSFENLANFDRPIVKAIDIHSAARSPLARRSCGGMATTTSPAETPRALRRSLSSYGGSPSPAHPMAKSPISAEPRRVAEGGKGEGKPQRREDGGIGADPAIFPPSASQARRSRGLGRPPLSRSRLRELRALSMPDLDKLCGEGFSGPPQPACFKTELEITPRRALGMSARSSAALPARCGPTEAGAMGMGAGSPRDSGSGTPGSASDDDAPHGSSPDGERSGNSWSISLDQLLVSSLDQQKLQSVLSAVVPKCDVAAMLQEVKAQVKSKEDTYFVVLHKEEGAGLGFSVAGGIDLEQKSVTVHRVFSKGVASQEGTIHRGDLVLSINGKSLASSLHGDVLNALHQARLYIYAVIVIQKEKDKANNSSRLEISATGRKCVGSGKDVSMEIGTDPNLDMNDVICVELLKTSAGLGFSLDGGKASIAGDRPLLVKRVFKGGAAEQSGNIETGDEILAVSGKSLLGLMHYDAWNIIKSVPEGPVQLLIRKHRTSA</sequence>
<feature type="region of interest" description="Disordered" evidence="13">
    <location>
        <begin position="914"/>
        <end position="951"/>
    </location>
</feature>
<feature type="region of interest" description="Disordered" evidence="13">
    <location>
        <begin position="2239"/>
        <end position="2269"/>
    </location>
</feature>
<dbReference type="SMART" id="SM00228">
    <property type="entry name" value="PDZ"/>
    <property type="match status" value="7"/>
</dbReference>
<keyword evidence="4 12" id="KW-0202">Cytokine</keyword>
<feature type="domain" description="PDZ" evidence="14">
    <location>
        <begin position="669"/>
        <end position="755"/>
    </location>
</feature>
<comment type="subunit">
    <text evidence="12">Homotetramer.</text>
</comment>
<dbReference type="GO" id="GO:0005615">
    <property type="term" value="C:extracellular space"/>
    <property type="evidence" value="ECO:0007669"/>
    <property type="project" value="UniProtKB-KW"/>
</dbReference>
<organism evidence="15 16">
    <name type="scientific">Limosa lapponica baueri</name>
    <dbReference type="NCBI Taxonomy" id="1758121"/>
    <lineage>
        <taxon>Eukaryota</taxon>
        <taxon>Metazoa</taxon>
        <taxon>Chordata</taxon>
        <taxon>Craniata</taxon>
        <taxon>Vertebrata</taxon>
        <taxon>Euteleostomi</taxon>
        <taxon>Archelosauria</taxon>
        <taxon>Archosauria</taxon>
        <taxon>Dinosauria</taxon>
        <taxon>Saurischia</taxon>
        <taxon>Theropoda</taxon>
        <taxon>Coelurosauria</taxon>
        <taxon>Aves</taxon>
        <taxon>Neognathae</taxon>
        <taxon>Neoaves</taxon>
        <taxon>Charadriiformes</taxon>
        <taxon>Scolopacidae</taxon>
        <taxon>Limosa</taxon>
    </lineage>
</organism>
<keyword evidence="9" id="KW-0804">Transcription</keyword>
<evidence type="ECO:0000256" key="5">
    <source>
        <dbReference type="ARBA" id="ARBA00022525"/>
    </source>
</evidence>
<feature type="region of interest" description="Disordered" evidence="13">
    <location>
        <begin position="363"/>
        <end position="382"/>
    </location>
</feature>
<dbReference type="CDD" id="cd06762">
    <property type="entry name" value="PDZ6_PDZD2-PDZ3_hPro-IL-16-like"/>
    <property type="match status" value="1"/>
</dbReference>
<feature type="region of interest" description="Disordered" evidence="13">
    <location>
        <begin position="558"/>
        <end position="579"/>
    </location>
</feature>
<dbReference type="CDD" id="cd06760">
    <property type="entry name" value="PDZ4_PDZD2-PDZ2_hPro-IL-16-like"/>
    <property type="match status" value="1"/>
</dbReference>
<keyword evidence="16" id="KW-1185">Reference proteome</keyword>
<evidence type="ECO:0000313" key="16">
    <source>
        <dbReference type="Proteomes" id="UP000233556"/>
    </source>
</evidence>
<feature type="region of interest" description="Disordered" evidence="13">
    <location>
        <begin position="1023"/>
        <end position="1130"/>
    </location>
</feature>
<dbReference type="EMBL" id="KZ505955">
    <property type="protein sequence ID" value="PKU42840.1"/>
    <property type="molecule type" value="Genomic_DNA"/>
</dbReference>
<keyword evidence="5 12" id="KW-0964">Secreted</keyword>
<feature type="compositionally biased region" description="Basic and acidic residues" evidence="13">
    <location>
        <begin position="338"/>
        <end position="352"/>
    </location>
</feature>
<dbReference type="CDD" id="cd06759">
    <property type="entry name" value="PDZ3_PDZD2-PDZ1_hPro-IL-16-like"/>
    <property type="match status" value="1"/>
</dbReference>
<evidence type="ECO:0000259" key="14">
    <source>
        <dbReference type="PROSITE" id="PS50106"/>
    </source>
</evidence>
<protein>
    <recommendedName>
        <fullName evidence="12">Pro-interleukin-16</fullName>
    </recommendedName>
    <component>
        <recommendedName>
            <fullName evidence="12">Interleukin-16</fullName>
            <shortName evidence="12">IL-16</shortName>
        </recommendedName>
        <alternativeName>
            <fullName evidence="12">Lymphocyte chemoattractant factor</fullName>
            <shortName evidence="12">LCF</shortName>
        </alternativeName>
    </component>
</protein>
<feature type="region of interest" description="Disordered" evidence="13">
    <location>
        <begin position="761"/>
        <end position="807"/>
    </location>
</feature>
<dbReference type="Pfam" id="PF00595">
    <property type="entry name" value="PDZ"/>
    <property type="match status" value="6"/>
</dbReference>
<gene>
    <name evidence="12" type="primary">IL16</name>
    <name evidence="15" type="ORF">llap_6866</name>
</gene>
<feature type="region of interest" description="Disordered" evidence="13">
    <location>
        <begin position="2471"/>
        <end position="2522"/>
    </location>
</feature>
<feature type="domain" description="PDZ" evidence="14">
    <location>
        <begin position="411"/>
        <end position="496"/>
    </location>
</feature>
<dbReference type="CDD" id="cd06758">
    <property type="entry name" value="PDZ2_PDZD2-like"/>
    <property type="match status" value="1"/>
</dbReference>
<dbReference type="CDD" id="cd06763">
    <property type="entry name" value="PDZ7_PDZD2-PDZ4_hPro-IL-16-like"/>
    <property type="match status" value="1"/>
</dbReference>
<comment type="subcellular location">
    <subcellularLocation>
        <location evidence="12">Cytoplasm</location>
    </subcellularLocation>
    <subcellularLocation>
        <location evidence="1 12">Nucleus</location>
    </subcellularLocation>
    <subcellularLocation>
        <location evidence="12">Secreted</location>
    </subcellularLocation>
</comment>
<dbReference type="Proteomes" id="UP000233556">
    <property type="component" value="Unassembled WGS sequence"/>
</dbReference>
<dbReference type="Gene3D" id="2.30.42.10">
    <property type="match status" value="7"/>
</dbReference>
<feature type="region of interest" description="Disordered" evidence="13">
    <location>
        <begin position="1419"/>
        <end position="1438"/>
    </location>
</feature>
<feature type="region of interest" description="Disordered" evidence="13">
    <location>
        <begin position="2033"/>
        <end position="2065"/>
    </location>
</feature>
<feature type="compositionally biased region" description="Polar residues" evidence="13">
    <location>
        <begin position="1117"/>
        <end position="1130"/>
    </location>
</feature>
<evidence type="ECO:0000256" key="12">
    <source>
        <dbReference type="RuleBase" id="RU363135"/>
    </source>
</evidence>
<evidence type="ECO:0000256" key="7">
    <source>
        <dbReference type="ARBA" id="ARBA00022737"/>
    </source>
</evidence>
<evidence type="ECO:0000256" key="9">
    <source>
        <dbReference type="ARBA" id="ARBA00023163"/>
    </source>
</evidence>
<dbReference type="SUPFAM" id="SSF50156">
    <property type="entry name" value="PDZ domain-like"/>
    <property type="match status" value="7"/>
</dbReference>
<dbReference type="FunFam" id="2.30.42.10:FF:000102">
    <property type="entry name" value="Putative pro-interleukin-16"/>
    <property type="match status" value="1"/>
</dbReference>
<evidence type="ECO:0000256" key="1">
    <source>
        <dbReference type="ARBA" id="ARBA00004123"/>
    </source>
</evidence>
<feature type="domain" description="PDZ" evidence="14">
    <location>
        <begin position="811"/>
        <end position="885"/>
    </location>
</feature>
<dbReference type="GO" id="GO:0005125">
    <property type="term" value="F:cytokine activity"/>
    <property type="evidence" value="ECO:0007669"/>
    <property type="project" value="UniProtKB-KW"/>
</dbReference>